<dbReference type="GO" id="GO:0004751">
    <property type="term" value="F:ribose-5-phosphate isomerase activity"/>
    <property type="evidence" value="ECO:0007669"/>
    <property type="project" value="UniProtKB-UniRule"/>
</dbReference>
<dbReference type="InterPro" id="IPR037171">
    <property type="entry name" value="NagB/RpiA_transferase-like"/>
</dbReference>
<comment type="caution">
    <text evidence="4">The sequence shown here is derived from an EMBL/GenBank/DDBJ whole genome shotgun (WGS) entry which is preliminary data.</text>
</comment>
<evidence type="ECO:0000256" key="2">
    <source>
        <dbReference type="ARBA" id="ARBA00023235"/>
    </source>
</evidence>
<reference evidence="5" key="1">
    <citation type="submission" date="2017-11" db="EMBL/GenBank/DDBJ databases">
        <authorList>
            <person name="Zhu W."/>
        </authorList>
    </citation>
    <scope>NUCLEOTIDE SEQUENCE [LARGE SCALE GENOMIC DNA]</scope>
    <source>
        <strain evidence="5">CAU 1183</strain>
    </source>
</reference>
<evidence type="ECO:0000313" key="5">
    <source>
        <dbReference type="Proteomes" id="UP000257143"/>
    </source>
</evidence>
<comment type="pathway">
    <text evidence="3">Carbohydrate degradation; pentose phosphate pathway; D-ribose 5-phosphate from D-ribulose 5-phosphate (non-oxidative stage): step 1/1.</text>
</comment>
<evidence type="ECO:0000313" key="4">
    <source>
        <dbReference type="EMBL" id="RDW22472.1"/>
    </source>
</evidence>
<dbReference type="InterPro" id="IPR004788">
    <property type="entry name" value="Ribose5P_isomerase_type_A"/>
</dbReference>
<keyword evidence="2 3" id="KW-0413">Isomerase</keyword>
<dbReference type="FunFam" id="3.40.50.1360:FF:000001">
    <property type="entry name" value="Ribose-5-phosphate isomerase A"/>
    <property type="match status" value="1"/>
</dbReference>
<evidence type="ECO:0000256" key="1">
    <source>
        <dbReference type="ARBA" id="ARBA00001713"/>
    </source>
</evidence>
<dbReference type="GO" id="GO:0009052">
    <property type="term" value="P:pentose-phosphate shunt, non-oxidative branch"/>
    <property type="evidence" value="ECO:0007669"/>
    <property type="project" value="UniProtKB-UniRule"/>
</dbReference>
<protein>
    <recommendedName>
        <fullName evidence="3">Ribose-5-phosphate isomerase A</fullName>
        <ecNumber evidence="3">5.3.1.6</ecNumber>
    </recommendedName>
    <alternativeName>
        <fullName evidence="3">Phosphoriboisomerase A</fullName>
        <shortName evidence="3">PRI</shortName>
    </alternativeName>
</protein>
<dbReference type="PANTHER" id="PTHR11934">
    <property type="entry name" value="RIBOSE-5-PHOSPHATE ISOMERASE"/>
    <property type="match status" value="1"/>
</dbReference>
<comment type="similarity">
    <text evidence="3">Belongs to the ribose 5-phosphate isomerase family.</text>
</comment>
<accession>A0A3D8Q2V4</accession>
<dbReference type="HAMAP" id="MF_00170">
    <property type="entry name" value="Rib_5P_isom_A"/>
    <property type="match status" value="1"/>
</dbReference>
<dbReference type="Gene3D" id="3.30.70.260">
    <property type="match status" value="1"/>
</dbReference>
<comment type="subunit">
    <text evidence="3">Homodimer.</text>
</comment>
<dbReference type="OrthoDB" id="5870696at2"/>
<feature type="binding site" evidence="3">
    <location>
        <position position="121"/>
    </location>
    <ligand>
        <name>substrate</name>
    </ligand>
</feature>
<dbReference type="SUPFAM" id="SSF75445">
    <property type="entry name" value="D-ribose-5-phosphate isomerase (RpiA), lid domain"/>
    <property type="match status" value="1"/>
</dbReference>
<sequence length="222" mass="24302">MDLEKKLAAEASIDFIKDGMVVGLGSGSTVNWMVRKLGEKVKQGLNIRGIPSSKKTERLALEVGVPLTDFASVDCIDIAIDGADEIDGNLNLLKGGGGSLVREKVVDVNADQFIVIIDQSKVVEELGELPLPIEVLQFGWEIIAKKIAELGGETVIRIKDEKRFISDNGNYILDCKFGKITKPEELHEKLKLLTGVVETGIFTNMVDKVIIGRKDEVEVLEK</sequence>
<dbReference type="AlphaFoldDB" id="A0A3D8Q2V4"/>
<dbReference type="Gene3D" id="3.40.50.1360">
    <property type="match status" value="1"/>
</dbReference>
<feature type="binding site" evidence="3">
    <location>
        <begin position="94"/>
        <end position="97"/>
    </location>
    <ligand>
        <name>substrate</name>
    </ligand>
</feature>
<comment type="catalytic activity">
    <reaction evidence="1 3">
        <text>aldehydo-D-ribose 5-phosphate = D-ribulose 5-phosphate</text>
        <dbReference type="Rhea" id="RHEA:14657"/>
        <dbReference type="ChEBI" id="CHEBI:58121"/>
        <dbReference type="ChEBI" id="CHEBI:58273"/>
        <dbReference type="EC" id="5.3.1.6"/>
    </reaction>
</comment>
<dbReference type="InterPro" id="IPR020672">
    <property type="entry name" value="Ribose5P_isomerase_typA_subgr"/>
</dbReference>
<dbReference type="Proteomes" id="UP000257143">
    <property type="component" value="Unassembled WGS sequence"/>
</dbReference>
<organism evidence="4 5">
    <name type="scientific">Oceanobacillus arenosus</name>
    <dbReference type="NCBI Taxonomy" id="1229153"/>
    <lineage>
        <taxon>Bacteria</taxon>
        <taxon>Bacillati</taxon>
        <taxon>Bacillota</taxon>
        <taxon>Bacilli</taxon>
        <taxon>Bacillales</taxon>
        <taxon>Bacillaceae</taxon>
        <taxon>Oceanobacillus</taxon>
    </lineage>
</organism>
<dbReference type="CDD" id="cd01398">
    <property type="entry name" value="RPI_A"/>
    <property type="match status" value="1"/>
</dbReference>
<gene>
    <name evidence="3" type="primary">rpiA</name>
    <name evidence="4" type="ORF">CWR48_00110</name>
</gene>
<dbReference type="EMBL" id="PIOC01000001">
    <property type="protein sequence ID" value="RDW22472.1"/>
    <property type="molecule type" value="Genomic_DNA"/>
</dbReference>
<feature type="binding site" evidence="3">
    <location>
        <begin position="26"/>
        <end position="29"/>
    </location>
    <ligand>
        <name>substrate</name>
    </ligand>
</feature>
<dbReference type="NCBIfam" id="TIGR00021">
    <property type="entry name" value="rpiA"/>
    <property type="match status" value="1"/>
</dbReference>
<dbReference type="SUPFAM" id="SSF100950">
    <property type="entry name" value="NagB/RpiA/CoA transferase-like"/>
    <property type="match status" value="1"/>
</dbReference>
<feature type="binding site" evidence="3">
    <location>
        <begin position="81"/>
        <end position="84"/>
    </location>
    <ligand>
        <name>substrate</name>
    </ligand>
</feature>
<dbReference type="Pfam" id="PF06026">
    <property type="entry name" value="Rib_5-P_isom_A"/>
    <property type="match status" value="1"/>
</dbReference>
<dbReference type="GO" id="GO:0005829">
    <property type="term" value="C:cytosol"/>
    <property type="evidence" value="ECO:0007669"/>
    <property type="project" value="TreeGrafter"/>
</dbReference>
<comment type="function">
    <text evidence="3">Catalyzes the reversible conversion of ribose-5-phosphate to ribulose 5-phosphate.</text>
</comment>
<name>A0A3D8Q2V4_9BACI</name>
<keyword evidence="5" id="KW-1185">Reference proteome</keyword>
<proteinExistence type="inferred from homology"/>
<feature type="active site" description="Proton acceptor" evidence="3">
    <location>
        <position position="103"/>
    </location>
</feature>
<dbReference type="UniPathway" id="UPA00115">
    <property type="reaction ID" value="UER00412"/>
</dbReference>
<dbReference type="GO" id="GO:0006014">
    <property type="term" value="P:D-ribose metabolic process"/>
    <property type="evidence" value="ECO:0007669"/>
    <property type="project" value="TreeGrafter"/>
</dbReference>
<dbReference type="PANTHER" id="PTHR11934:SF0">
    <property type="entry name" value="RIBOSE-5-PHOSPHATE ISOMERASE"/>
    <property type="match status" value="1"/>
</dbReference>
<dbReference type="NCBIfam" id="NF001924">
    <property type="entry name" value="PRK00702.1"/>
    <property type="match status" value="1"/>
</dbReference>
<evidence type="ECO:0000256" key="3">
    <source>
        <dbReference type="HAMAP-Rule" id="MF_00170"/>
    </source>
</evidence>
<dbReference type="EC" id="5.3.1.6" evidence="3"/>